<evidence type="ECO:0000259" key="1">
    <source>
        <dbReference type="Pfam" id="PF14280"/>
    </source>
</evidence>
<protein>
    <submittedName>
        <fullName evidence="2">DUF4365 domain-containing protein</fullName>
    </submittedName>
</protein>
<dbReference type="Pfam" id="PF14280">
    <property type="entry name" value="DUF4365"/>
    <property type="match status" value="1"/>
</dbReference>
<evidence type="ECO:0000313" key="3">
    <source>
        <dbReference type="Proteomes" id="UP001290101"/>
    </source>
</evidence>
<dbReference type="Proteomes" id="UP001290101">
    <property type="component" value="Unassembled WGS sequence"/>
</dbReference>
<accession>A0ABU5JLS2</accession>
<proteinExistence type="predicted"/>
<organism evidence="2 3">
    <name type="scientific">Micromonospora sicca</name>
    <dbReference type="NCBI Taxonomy" id="2202420"/>
    <lineage>
        <taxon>Bacteria</taxon>
        <taxon>Bacillati</taxon>
        <taxon>Actinomycetota</taxon>
        <taxon>Actinomycetes</taxon>
        <taxon>Micromonosporales</taxon>
        <taxon>Micromonosporaceae</taxon>
        <taxon>Micromonospora</taxon>
    </lineage>
</organism>
<evidence type="ECO:0000313" key="2">
    <source>
        <dbReference type="EMBL" id="MDZ5493567.1"/>
    </source>
</evidence>
<name>A0ABU5JLS2_9ACTN</name>
<feature type="domain" description="DUF4365" evidence="1">
    <location>
        <begin position="2"/>
        <end position="134"/>
    </location>
</feature>
<dbReference type="SUPFAM" id="SSF48452">
    <property type="entry name" value="TPR-like"/>
    <property type="match status" value="1"/>
</dbReference>
<gene>
    <name evidence="2" type="ORF">U2F25_29565</name>
</gene>
<dbReference type="RefSeq" id="WP_322443145.1">
    <property type="nucleotide sequence ID" value="NZ_JAXOTQ010000048.1"/>
</dbReference>
<dbReference type="Gene3D" id="1.25.40.10">
    <property type="entry name" value="Tetratricopeptide repeat domain"/>
    <property type="match status" value="1"/>
</dbReference>
<dbReference type="InterPro" id="IPR011990">
    <property type="entry name" value="TPR-like_helical_dom_sf"/>
</dbReference>
<sequence>MERIGVAAVDSAFSSMGWAFREQGVADHGIDAQVEVDGLTRTPSGRYLAVQIKCGPTYFKQKTDGGWRFPGKTRHLSYWLANLMPVILVLVDPDSGLGYWVQITHDAVHYTNRGWWIEVPSANVLDARSQDTLRGIALAVAPATADPVEVALPLLPPSAVEMLSALRAVDRDGALRLAKFLSEGREQSRATVEALLDASRLWPHATVLRLATIGAYANEHGHQDLAMSAFALAADRGSSDHVRLRGIAALMAMSAGDRARADDLLHVAREHAGASLLADVAVCAFDADESGRDDALETLLRDVPDDQLDAEPTCLLFLAERAMRRGDLDRALILYERACRRFPRIVGGRLGQARVLIERMVRGRSAVPYRDQQAAVELATSVRDETRRWAGPSENAHRLIVQERMLAQAFLEVITLATPTALGGQANDREAVDPTVAIMGAQASVALGDRTRAGRFGDAMRDTPTEPLIRAIAADANQPRADTTSLWRTALDNAASALAARICLHQLAVRGALDAADLTRFGTLANLDAQDHVLFTARNTAGTGDLDSAITLLRSQQSPAAGEMLIELLREAGRYEEALAACDETWRTYGALKALQDKINILAFRGDTDGAEACAAQLLATGELADEQRRQLHHRLIERRMRDADWAGAEACSRTALRDQPDDDQHAWGLIFAQLNQGRWEAAWASYGQLAPEIHDPGIVRAWVDLHLRFGLTPEARVIAKTLMDRFGHDLDAAAQLARLDVASP</sequence>
<dbReference type="InterPro" id="IPR025375">
    <property type="entry name" value="DUF4365"/>
</dbReference>
<comment type="caution">
    <text evidence="2">The sequence shown here is derived from an EMBL/GenBank/DDBJ whole genome shotgun (WGS) entry which is preliminary data.</text>
</comment>
<keyword evidence="3" id="KW-1185">Reference proteome</keyword>
<dbReference type="EMBL" id="JAXOTQ010000048">
    <property type="protein sequence ID" value="MDZ5493567.1"/>
    <property type="molecule type" value="Genomic_DNA"/>
</dbReference>
<reference evidence="2 3" key="1">
    <citation type="submission" date="2023-12" db="EMBL/GenBank/DDBJ databases">
        <title>Micromonospora sp. nov., isolated from Atacama Desert.</title>
        <authorList>
            <person name="Carro L."/>
            <person name="Golinska P."/>
            <person name="Klenk H.-P."/>
            <person name="Goodfellow M."/>
        </authorList>
    </citation>
    <scope>NUCLEOTIDE SEQUENCE [LARGE SCALE GENOMIC DNA]</scope>
    <source>
        <strain evidence="2 3">4G53</strain>
    </source>
</reference>